<proteinExistence type="predicted"/>
<protein>
    <submittedName>
        <fullName evidence="1">Uncharacterized protein</fullName>
    </submittedName>
</protein>
<accession>A0A8S1LSF5</accession>
<name>A0A8S1LSF5_9CILI</name>
<evidence type="ECO:0000313" key="1">
    <source>
        <dbReference type="EMBL" id="CAD8069959.1"/>
    </source>
</evidence>
<reference evidence="1" key="1">
    <citation type="submission" date="2021-01" db="EMBL/GenBank/DDBJ databases">
        <authorList>
            <consortium name="Genoscope - CEA"/>
            <person name="William W."/>
        </authorList>
    </citation>
    <scope>NUCLEOTIDE SEQUENCE</scope>
</reference>
<keyword evidence="2" id="KW-1185">Reference proteome</keyword>
<sequence length="213" mass="25630">MHFHSDWKYEKMQLIKDVLVHKNVVPIYIQNKLMKELDFQIKAFGNKNKNKSLSSPKKSCNRRIKTLDQSPYSIKLERSVSKNYNKDQDCLKCRKFNFQNKIIIQCDTGQHMFHEKCLFDLFQEQLLDIQPHFTCFCGMKLCPEFVKQLKIRGIEQLVNQLYEQQLKCMMYQMQLQNCLNPLCNFFWINNSQKSRKYGRQLKPLTKVYCPYCQ</sequence>
<dbReference type="EMBL" id="CAJJDN010000026">
    <property type="protein sequence ID" value="CAD8069959.1"/>
    <property type="molecule type" value="Genomic_DNA"/>
</dbReference>
<comment type="caution">
    <text evidence="1">The sequence shown here is derived from an EMBL/GenBank/DDBJ whole genome shotgun (WGS) entry which is preliminary data.</text>
</comment>
<dbReference type="Proteomes" id="UP000692954">
    <property type="component" value="Unassembled WGS sequence"/>
</dbReference>
<organism evidence="1 2">
    <name type="scientific">Paramecium sonneborni</name>
    <dbReference type="NCBI Taxonomy" id="65129"/>
    <lineage>
        <taxon>Eukaryota</taxon>
        <taxon>Sar</taxon>
        <taxon>Alveolata</taxon>
        <taxon>Ciliophora</taxon>
        <taxon>Intramacronucleata</taxon>
        <taxon>Oligohymenophorea</taxon>
        <taxon>Peniculida</taxon>
        <taxon>Parameciidae</taxon>
        <taxon>Paramecium</taxon>
    </lineage>
</organism>
<evidence type="ECO:0000313" key="2">
    <source>
        <dbReference type="Proteomes" id="UP000692954"/>
    </source>
</evidence>
<dbReference type="OrthoDB" id="285788at2759"/>
<dbReference type="AlphaFoldDB" id="A0A8S1LSF5"/>
<gene>
    <name evidence="1" type="ORF">PSON_ATCC_30995.1.T0260130</name>
</gene>